<dbReference type="PANTHER" id="PTHR48407">
    <property type="entry name" value="CRANIOFACIAL DEVELOPMENT PROTEIN 1"/>
    <property type="match status" value="1"/>
</dbReference>
<organism evidence="5 6">
    <name type="scientific">Marasmius tenuissimus</name>
    <dbReference type="NCBI Taxonomy" id="585030"/>
    <lineage>
        <taxon>Eukaryota</taxon>
        <taxon>Fungi</taxon>
        <taxon>Dikarya</taxon>
        <taxon>Basidiomycota</taxon>
        <taxon>Agaricomycotina</taxon>
        <taxon>Agaricomycetes</taxon>
        <taxon>Agaricomycetidae</taxon>
        <taxon>Agaricales</taxon>
        <taxon>Marasmiineae</taxon>
        <taxon>Marasmiaceae</taxon>
        <taxon>Marasmius</taxon>
    </lineage>
</organism>
<gene>
    <name evidence="5" type="ORF">AAF712_012489</name>
</gene>
<feature type="region of interest" description="Disordered" evidence="3">
    <location>
        <begin position="33"/>
        <end position="96"/>
    </location>
</feature>
<evidence type="ECO:0000313" key="5">
    <source>
        <dbReference type="EMBL" id="KAL0060709.1"/>
    </source>
</evidence>
<feature type="compositionally biased region" description="Basic and acidic residues" evidence="3">
    <location>
        <begin position="63"/>
        <end position="74"/>
    </location>
</feature>
<feature type="compositionally biased region" description="Basic residues" evidence="3">
    <location>
        <begin position="158"/>
        <end position="168"/>
    </location>
</feature>
<feature type="compositionally biased region" description="Polar residues" evidence="3">
    <location>
        <begin position="169"/>
        <end position="178"/>
    </location>
</feature>
<evidence type="ECO:0000256" key="1">
    <source>
        <dbReference type="ARBA" id="ARBA00010465"/>
    </source>
</evidence>
<reference evidence="5 6" key="1">
    <citation type="submission" date="2024-05" db="EMBL/GenBank/DDBJ databases">
        <title>A draft genome resource for the thread blight pathogen Marasmius tenuissimus strain MS-2.</title>
        <authorList>
            <person name="Yulfo-Soto G.E."/>
            <person name="Baruah I.K."/>
            <person name="Amoako-Attah I."/>
            <person name="Bukari Y."/>
            <person name="Meinhardt L.W."/>
            <person name="Bailey B.A."/>
            <person name="Cohen S.P."/>
        </authorList>
    </citation>
    <scope>NUCLEOTIDE SEQUENCE [LARGE SCALE GENOMIC DNA]</scope>
    <source>
        <strain evidence="5 6">MS-2</strain>
    </source>
</reference>
<feature type="compositionally biased region" description="Basic and acidic residues" evidence="3">
    <location>
        <begin position="85"/>
        <end position="96"/>
    </location>
</feature>
<protein>
    <recommendedName>
        <fullName evidence="2">SWR1-complex protein 5</fullName>
    </recommendedName>
</protein>
<dbReference type="InterPro" id="IPR011421">
    <property type="entry name" value="BCNT-C"/>
</dbReference>
<proteinExistence type="inferred from homology"/>
<evidence type="ECO:0000256" key="2">
    <source>
        <dbReference type="ARBA" id="ARBA00019138"/>
    </source>
</evidence>
<comment type="caution">
    <text evidence="5">The sequence shown here is derived from an EMBL/GenBank/DDBJ whole genome shotgun (WGS) entry which is preliminary data.</text>
</comment>
<feature type="domain" description="BCNT-C" evidence="4">
    <location>
        <begin position="163"/>
        <end position="246"/>
    </location>
</feature>
<evidence type="ECO:0000256" key="3">
    <source>
        <dbReference type="SAM" id="MobiDB-lite"/>
    </source>
</evidence>
<comment type="similarity">
    <text evidence="1">Belongs to the SWC5 family.</text>
</comment>
<dbReference type="PANTHER" id="PTHR48407:SF1">
    <property type="entry name" value="CRANIOFACIAL DEVELOPMENT PROTEIN 1"/>
    <property type="match status" value="1"/>
</dbReference>
<dbReference type="Pfam" id="PF07572">
    <property type="entry name" value="BCNT"/>
    <property type="match status" value="1"/>
</dbReference>
<dbReference type="InterPro" id="IPR027124">
    <property type="entry name" value="Swc5/CFDP1/2"/>
</dbReference>
<keyword evidence="6" id="KW-1185">Reference proteome</keyword>
<dbReference type="PROSITE" id="PS51279">
    <property type="entry name" value="BCNT_C"/>
    <property type="match status" value="1"/>
</dbReference>
<accession>A0ABR2ZHM0</accession>
<sequence>MSGSDSEDDQEYVPPVEDRAYYALDISIPILPKESLANSSSSSDDENEPDAKRTRPNPNPEDEAAKNVSRENAWKDFQASMTTETSKDEDTTPKKMVSVEKRYLFAGEEVVLFKSPKILQTRRNGLGGHRPDESGQTAQSVPEPPAEDALSSAAGKPPPKRPGPRKSKIQLSATPSSSKLKKITMLEKSAMDWRSHVGSPGDSELKDELEANRRGGGYLEKVEFLERVQERKEEVLEHNKGTKRRRT</sequence>
<feature type="region of interest" description="Disordered" evidence="3">
    <location>
        <begin position="116"/>
        <end position="182"/>
    </location>
</feature>
<name>A0ABR2ZHM0_9AGAR</name>
<evidence type="ECO:0000259" key="4">
    <source>
        <dbReference type="PROSITE" id="PS51279"/>
    </source>
</evidence>
<dbReference type="EMBL" id="JBBXMP010000164">
    <property type="protein sequence ID" value="KAL0060709.1"/>
    <property type="molecule type" value="Genomic_DNA"/>
</dbReference>
<evidence type="ECO:0000313" key="6">
    <source>
        <dbReference type="Proteomes" id="UP001437256"/>
    </source>
</evidence>
<dbReference type="Proteomes" id="UP001437256">
    <property type="component" value="Unassembled WGS sequence"/>
</dbReference>